<accession>A0AAV4Q445</accession>
<keyword evidence="2" id="KW-1185">Reference proteome</keyword>
<evidence type="ECO:0000313" key="2">
    <source>
        <dbReference type="Proteomes" id="UP001054945"/>
    </source>
</evidence>
<protein>
    <submittedName>
        <fullName evidence="1">Uncharacterized protein</fullName>
    </submittedName>
</protein>
<gene>
    <name evidence="1" type="ORF">CEXT_577601</name>
</gene>
<organism evidence="1 2">
    <name type="scientific">Caerostris extrusa</name>
    <name type="common">Bark spider</name>
    <name type="synonym">Caerostris bankana</name>
    <dbReference type="NCBI Taxonomy" id="172846"/>
    <lineage>
        <taxon>Eukaryota</taxon>
        <taxon>Metazoa</taxon>
        <taxon>Ecdysozoa</taxon>
        <taxon>Arthropoda</taxon>
        <taxon>Chelicerata</taxon>
        <taxon>Arachnida</taxon>
        <taxon>Araneae</taxon>
        <taxon>Araneomorphae</taxon>
        <taxon>Entelegynae</taxon>
        <taxon>Araneoidea</taxon>
        <taxon>Araneidae</taxon>
        <taxon>Caerostris</taxon>
    </lineage>
</organism>
<dbReference type="Proteomes" id="UP001054945">
    <property type="component" value="Unassembled WGS sequence"/>
</dbReference>
<proteinExistence type="predicted"/>
<comment type="caution">
    <text evidence="1">The sequence shown here is derived from an EMBL/GenBank/DDBJ whole genome shotgun (WGS) entry which is preliminary data.</text>
</comment>
<dbReference type="EMBL" id="BPLR01005620">
    <property type="protein sequence ID" value="GIY03775.1"/>
    <property type="molecule type" value="Genomic_DNA"/>
</dbReference>
<evidence type="ECO:0000313" key="1">
    <source>
        <dbReference type="EMBL" id="GIY03775.1"/>
    </source>
</evidence>
<reference evidence="1 2" key="1">
    <citation type="submission" date="2021-06" db="EMBL/GenBank/DDBJ databases">
        <title>Caerostris extrusa draft genome.</title>
        <authorList>
            <person name="Kono N."/>
            <person name="Arakawa K."/>
        </authorList>
    </citation>
    <scope>NUCLEOTIDE SEQUENCE [LARGE SCALE GENOMIC DNA]</scope>
</reference>
<sequence length="74" mass="8398">MKNVQTEPSLKIQRITPLEEQITPTIHGKIMQIIHGRGWRVLGGVNHIQLSTVVYERGNVECIKPLRNDPVANM</sequence>
<name>A0AAV4Q445_CAEEX</name>
<dbReference type="AlphaFoldDB" id="A0AAV4Q445"/>